<dbReference type="FunFam" id="3.30.70.270:FF:000020">
    <property type="entry name" value="Transposon Tf2-6 polyprotein-like Protein"/>
    <property type="match status" value="1"/>
</dbReference>
<dbReference type="OrthoDB" id="5978043at2759"/>
<dbReference type="InterPro" id="IPR050951">
    <property type="entry name" value="Retrovirus_Pol_polyprotein"/>
</dbReference>
<accession>A0A0V1AP90</accession>
<evidence type="ECO:0000313" key="4">
    <source>
        <dbReference type="Proteomes" id="UP000054776"/>
    </source>
</evidence>
<dbReference type="InterPro" id="IPR043128">
    <property type="entry name" value="Rev_trsase/Diguanyl_cyclase"/>
</dbReference>
<evidence type="ECO:0000256" key="1">
    <source>
        <dbReference type="ARBA" id="ARBA00012493"/>
    </source>
</evidence>
<dbReference type="Gene3D" id="3.30.70.270">
    <property type="match status" value="2"/>
</dbReference>
<comment type="caution">
    <text evidence="3">The sequence shown here is derived from an EMBL/GenBank/DDBJ whole genome shotgun (WGS) entry which is preliminary data.</text>
</comment>
<sequence>MSESVDPAATPLKWATPVVCIDKRNGNVRICGNFRATINPNLLPESHLLPIFEELTTKLVSGQEFSTIDLKDAFLQMLVDEKSQKYPMTHIGYFQYKRLPFGITSAPAIYKSYRIYADGIHPTMERVEAIAETTSPKNVKERRTFLGAVNFLEKFIPQLHGTCARLHQLTGAKKILKWSEKEEQDLKKIKELVTQKSSLVPYDPKVPLVFTCDASERGLGAGLFERFLDGTEKPIAFAPQTPSGAKNRTEIPSVRVWKTIFVNDRPPSVEYRKGKQNYCADALSRLPMQTEEPYTVVNREIKRINMTKLDDLWLSEKEKFEEEHKK</sequence>
<protein>
    <recommendedName>
        <fullName evidence="1">RNA-directed DNA polymerase</fullName>
        <ecNumber evidence="1">2.7.7.49</ecNumber>
    </recommendedName>
</protein>
<gene>
    <name evidence="3" type="primary">K02A2.6</name>
    <name evidence="3" type="ORF">T01_601</name>
</gene>
<reference evidence="3 4" key="1">
    <citation type="submission" date="2015-01" db="EMBL/GenBank/DDBJ databases">
        <title>Evolution of Trichinella species and genotypes.</title>
        <authorList>
            <person name="Korhonen P.K."/>
            <person name="Edoardo P."/>
            <person name="Giuseppe L.R."/>
            <person name="Gasser R.B."/>
        </authorList>
    </citation>
    <scope>NUCLEOTIDE SEQUENCE [LARGE SCALE GENOMIC DNA]</scope>
    <source>
        <strain evidence="3">ISS3</strain>
    </source>
</reference>
<dbReference type="Proteomes" id="UP000054776">
    <property type="component" value="Unassembled WGS sequence"/>
</dbReference>
<feature type="non-terminal residue" evidence="3">
    <location>
        <position position="326"/>
    </location>
</feature>
<proteinExistence type="predicted"/>
<dbReference type="STRING" id="6334.A0A0V1AP90"/>
<dbReference type="Gene3D" id="3.10.10.10">
    <property type="entry name" value="HIV Type 1 Reverse Transcriptase, subunit A, domain 1"/>
    <property type="match status" value="1"/>
</dbReference>
<dbReference type="GO" id="GO:0003964">
    <property type="term" value="F:RNA-directed DNA polymerase activity"/>
    <property type="evidence" value="ECO:0007669"/>
    <property type="project" value="UniProtKB-EC"/>
</dbReference>
<dbReference type="InParanoid" id="A0A0V1AP90"/>
<organism evidence="3 4">
    <name type="scientific">Trichinella spiralis</name>
    <name type="common">Trichina worm</name>
    <dbReference type="NCBI Taxonomy" id="6334"/>
    <lineage>
        <taxon>Eukaryota</taxon>
        <taxon>Metazoa</taxon>
        <taxon>Ecdysozoa</taxon>
        <taxon>Nematoda</taxon>
        <taxon>Enoplea</taxon>
        <taxon>Dorylaimia</taxon>
        <taxon>Trichinellida</taxon>
        <taxon>Trichinellidae</taxon>
        <taxon>Trichinella</taxon>
    </lineage>
</organism>
<dbReference type="EC" id="2.7.7.49" evidence="1"/>
<dbReference type="SUPFAM" id="SSF56672">
    <property type="entry name" value="DNA/RNA polymerases"/>
    <property type="match status" value="1"/>
</dbReference>
<dbReference type="InterPro" id="IPR043502">
    <property type="entry name" value="DNA/RNA_pol_sf"/>
</dbReference>
<keyword evidence="4" id="KW-1185">Reference proteome</keyword>
<dbReference type="PANTHER" id="PTHR37984">
    <property type="entry name" value="PROTEIN CBG26694"/>
    <property type="match status" value="1"/>
</dbReference>
<evidence type="ECO:0000313" key="3">
    <source>
        <dbReference type="EMBL" id="KRY26630.1"/>
    </source>
</evidence>
<feature type="domain" description="Reverse transcriptase/retrotransposon-derived protein RNase H-like" evidence="2">
    <location>
        <begin position="178"/>
        <end position="248"/>
    </location>
</feature>
<dbReference type="Pfam" id="PF17919">
    <property type="entry name" value="RT_RNaseH_2"/>
    <property type="match status" value="1"/>
</dbReference>
<dbReference type="PANTHER" id="PTHR37984:SF9">
    <property type="entry name" value="INTEGRASE CATALYTIC DOMAIN-CONTAINING PROTEIN"/>
    <property type="match status" value="1"/>
</dbReference>
<evidence type="ECO:0000259" key="2">
    <source>
        <dbReference type="Pfam" id="PF17919"/>
    </source>
</evidence>
<dbReference type="AlphaFoldDB" id="A0A0V1AP90"/>
<dbReference type="InterPro" id="IPR041577">
    <property type="entry name" value="RT_RNaseH_2"/>
</dbReference>
<name>A0A0V1AP90_TRISP</name>
<dbReference type="EMBL" id="JYDH01000373">
    <property type="protein sequence ID" value="KRY26630.1"/>
    <property type="molecule type" value="Genomic_DNA"/>
</dbReference>